<evidence type="ECO:0000256" key="5">
    <source>
        <dbReference type="RuleBase" id="RU003465"/>
    </source>
</evidence>
<dbReference type="EMBL" id="CAJNNV010033210">
    <property type="protein sequence ID" value="CAE8642795.1"/>
    <property type="molecule type" value="Genomic_DNA"/>
</dbReference>
<dbReference type="PANTHER" id="PTHR13832">
    <property type="entry name" value="PROTEIN PHOSPHATASE 2C"/>
    <property type="match status" value="1"/>
</dbReference>
<dbReference type="SMART" id="SM00332">
    <property type="entry name" value="PP2Cc"/>
    <property type="match status" value="1"/>
</dbReference>
<protein>
    <recommendedName>
        <fullName evidence="6">PPM-type phosphatase domain-containing protein</fullName>
    </recommendedName>
</protein>
<evidence type="ECO:0000313" key="8">
    <source>
        <dbReference type="Proteomes" id="UP000654075"/>
    </source>
</evidence>
<keyword evidence="8" id="KW-1185">Reference proteome</keyword>
<dbReference type="Proteomes" id="UP000654075">
    <property type="component" value="Unassembled WGS sequence"/>
</dbReference>
<dbReference type="CDD" id="cd00143">
    <property type="entry name" value="PP2Cc"/>
    <property type="match status" value="1"/>
</dbReference>
<proteinExistence type="inferred from homology"/>
<organism evidence="7 8">
    <name type="scientific">Polarella glacialis</name>
    <name type="common">Dinoflagellate</name>
    <dbReference type="NCBI Taxonomy" id="89957"/>
    <lineage>
        <taxon>Eukaryota</taxon>
        <taxon>Sar</taxon>
        <taxon>Alveolata</taxon>
        <taxon>Dinophyceae</taxon>
        <taxon>Suessiales</taxon>
        <taxon>Suessiaceae</taxon>
        <taxon>Polarella</taxon>
    </lineage>
</organism>
<feature type="domain" description="PPM-type phosphatase" evidence="6">
    <location>
        <begin position="22"/>
        <end position="177"/>
    </location>
</feature>
<evidence type="ECO:0000313" key="7">
    <source>
        <dbReference type="EMBL" id="CAE8642795.1"/>
    </source>
</evidence>
<sequence>MAGQPVRTKEIQDGAGKDGRFRFGVAAMQGWRDEMEDAHLALPDFDVGRGLGLFGVFDGHGGSAVAEIVAERLAETLRSLASYQEGRYPDALTEAFLALDEYLASPQGRKAVRILSDDFEGPDGMGCTAVVALVSSGAKPELHVANAGDSRCVLVSGVSAVNMSKDHVPSLPEERRR</sequence>
<dbReference type="InterPro" id="IPR001932">
    <property type="entry name" value="PPM-type_phosphatase-like_dom"/>
</dbReference>
<dbReference type="PANTHER" id="PTHR13832:SF840">
    <property type="entry name" value="PROTEIN PHOSPHATASE 2C 60-RELATED"/>
    <property type="match status" value="1"/>
</dbReference>
<reference evidence="7" key="1">
    <citation type="submission" date="2021-02" db="EMBL/GenBank/DDBJ databases">
        <authorList>
            <person name="Dougan E. K."/>
            <person name="Rhodes N."/>
            <person name="Thang M."/>
            <person name="Chan C."/>
        </authorList>
    </citation>
    <scope>NUCLEOTIDE SEQUENCE</scope>
</reference>
<comment type="similarity">
    <text evidence="5">Belongs to the PP2C family.</text>
</comment>
<evidence type="ECO:0000259" key="6">
    <source>
        <dbReference type="PROSITE" id="PS51746"/>
    </source>
</evidence>
<dbReference type="SUPFAM" id="SSF81606">
    <property type="entry name" value="PP2C-like"/>
    <property type="match status" value="1"/>
</dbReference>
<feature type="non-terminal residue" evidence="7">
    <location>
        <position position="1"/>
    </location>
</feature>
<dbReference type="PROSITE" id="PS01032">
    <property type="entry name" value="PPM_1"/>
    <property type="match status" value="1"/>
</dbReference>
<keyword evidence="3 5" id="KW-0378">Hydrolase</keyword>
<dbReference type="GO" id="GO:0004722">
    <property type="term" value="F:protein serine/threonine phosphatase activity"/>
    <property type="evidence" value="ECO:0007669"/>
    <property type="project" value="InterPro"/>
</dbReference>
<dbReference type="Pfam" id="PF00481">
    <property type="entry name" value="PP2C"/>
    <property type="match status" value="1"/>
</dbReference>
<dbReference type="Gene3D" id="3.60.40.10">
    <property type="entry name" value="PPM-type phosphatase domain"/>
    <property type="match status" value="1"/>
</dbReference>
<dbReference type="GO" id="GO:0046872">
    <property type="term" value="F:metal ion binding"/>
    <property type="evidence" value="ECO:0007669"/>
    <property type="project" value="UniProtKB-KW"/>
</dbReference>
<dbReference type="OMA" id="KVENNEH"/>
<evidence type="ECO:0000256" key="3">
    <source>
        <dbReference type="ARBA" id="ARBA00022801"/>
    </source>
</evidence>
<dbReference type="InterPro" id="IPR036457">
    <property type="entry name" value="PPM-type-like_dom_sf"/>
</dbReference>
<evidence type="ECO:0000256" key="1">
    <source>
        <dbReference type="ARBA" id="ARBA00004170"/>
    </source>
</evidence>
<dbReference type="AlphaFoldDB" id="A0A813HZB2"/>
<accession>A0A813HZB2</accession>
<comment type="subcellular location">
    <subcellularLocation>
        <location evidence="1">Membrane</location>
        <topology evidence="1">Peripheral membrane protein</topology>
    </subcellularLocation>
</comment>
<dbReference type="GO" id="GO:0016020">
    <property type="term" value="C:membrane"/>
    <property type="evidence" value="ECO:0007669"/>
    <property type="project" value="UniProtKB-SubCell"/>
</dbReference>
<dbReference type="InterPro" id="IPR000222">
    <property type="entry name" value="PP2C_BS"/>
</dbReference>
<dbReference type="PROSITE" id="PS51746">
    <property type="entry name" value="PPM_2"/>
    <property type="match status" value="1"/>
</dbReference>
<keyword evidence="2" id="KW-0479">Metal-binding</keyword>
<evidence type="ECO:0000256" key="4">
    <source>
        <dbReference type="ARBA" id="ARBA00022912"/>
    </source>
</evidence>
<dbReference type="OrthoDB" id="10264738at2759"/>
<comment type="caution">
    <text evidence="7">The sequence shown here is derived from an EMBL/GenBank/DDBJ whole genome shotgun (WGS) entry which is preliminary data.</text>
</comment>
<keyword evidence="4 5" id="KW-0904">Protein phosphatase</keyword>
<dbReference type="InterPro" id="IPR015655">
    <property type="entry name" value="PP2C"/>
</dbReference>
<name>A0A813HZB2_POLGL</name>
<gene>
    <name evidence="7" type="ORF">PGLA1383_LOCUS57199</name>
</gene>
<evidence type="ECO:0000256" key="2">
    <source>
        <dbReference type="ARBA" id="ARBA00022723"/>
    </source>
</evidence>